<dbReference type="GeneID" id="70247441"/>
<dbReference type="EMBL" id="JAJTJA010000012">
    <property type="protein sequence ID" value="KAH8691126.1"/>
    <property type="molecule type" value="Genomic_DNA"/>
</dbReference>
<keyword evidence="1" id="KW-0472">Membrane</keyword>
<evidence type="ECO:0000313" key="3">
    <source>
        <dbReference type="EMBL" id="KAH8691126.1"/>
    </source>
</evidence>
<dbReference type="PANTHER" id="PTHR28022:SF1">
    <property type="entry name" value="GPI MANNOSYLTRANSFERASE 2 SUBUNIT PGA1"/>
    <property type="match status" value="1"/>
</dbReference>
<keyword evidence="4" id="KW-1185">Reference proteome</keyword>
<dbReference type="GO" id="GO:0000030">
    <property type="term" value="F:mannosyltransferase activity"/>
    <property type="evidence" value="ECO:0007669"/>
    <property type="project" value="TreeGrafter"/>
</dbReference>
<sequence>MRIIPKQLALAAYLITSWYIDLAAANVEKTIFVAPSPQPVPAESSVIDDLGLERLSPGDYILRTNLNASFPTHSQPYGTESWLYLEDLNPGQRYEVRICWLATQPTSFTLTTYSLADTISDPTLISALTKFSEIRLADPVAAPLISTTSSQVESVLFLRIQSAADYFTTDSVLMENVPPVTAYIILDPFILNVFPRSLVPTAIYAVTVAILVYFIGKYLGNTLSVTAATASGHLDGSKKNQKQK</sequence>
<dbReference type="GO" id="GO:0006506">
    <property type="term" value="P:GPI anchor biosynthetic process"/>
    <property type="evidence" value="ECO:0007669"/>
    <property type="project" value="TreeGrafter"/>
</dbReference>
<keyword evidence="1" id="KW-0812">Transmembrane</keyword>
<dbReference type="Proteomes" id="UP001201262">
    <property type="component" value="Unassembled WGS sequence"/>
</dbReference>
<dbReference type="GO" id="GO:0031501">
    <property type="term" value="C:mannosyltransferase complex"/>
    <property type="evidence" value="ECO:0007669"/>
    <property type="project" value="TreeGrafter"/>
</dbReference>
<keyword evidence="1" id="KW-1133">Transmembrane helix</keyword>
<name>A0AAD4KK36_9EURO</name>
<dbReference type="PANTHER" id="PTHR28022">
    <property type="entry name" value="GPI MANNOSYLTRANSFERASE 2 SUBUNIT PGA1"/>
    <property type="match status" value="1"/>
</dbReference>
<dbReference type="InterPro" id="IPR019433">
    <property type="entry name" value="GPI_ManTrfase_II_coact_Pga1"/>
</dbReference>
<proteinExistence type="predicted"/>
<evidence type="ECO:0000256" key="2">
    <source>
        <dbReference type="SAM" id="SignalP"/>
    </source>
</evidence>
<dbReference type="AlphaFoldDB" id="A0AAD4KK36"/>
<dbReference type="RefSeq" id="XP_046067218.1">
    <property type="nucleotide sequence ID" value="XM_046217154.1"/>
</dbReference>
<accession>A0AAD4KK36</accession>
<reference evidence="3" key="1">
    <citation type="submission" date="2021-12" db="EMBL/GenBank/DDBJ databases">
        <title>Convergent genome expansion in fungi linked to evolution of root-endophyte symbiosis.</title>
        <authorList>
            <consortium name="DOE Joint Genome Institute"/>
            <person name="Ke Y.-H."/>
            <person name="Bonito G."/>
            <person name="Liao H.-L."/>
            <person name="Looney B."/>
            <person name="Rojas-Flechas A."/>
            <person name="Nash J."/>
            <person name="Hameed K."/>
            <person name="Schadt C."/>
            <person name="Martin F."/>
            <person name="Crous P.W."/>
            <person name="Miettinen O."/>
            <person name="Magnuson J.K."/>
            <person name="Labbe J."/>
            <person name="Jacobson D."/>
            <person name="Doktycz M.J."/>
            <person name="Veneault-Fourrey C."/>
            <person name="Kuo A."/>
            <person name="Mondo S."/>
            <person name="Calhoun S."/>
            <person name="Riley R."/>
            <person name="Ohm R."/>
            <person name="LaButti K."/>
            <person name="Andreopoulos B."/>
            <person name="Pangilinan J."/>
            <person name="Nolan M."/>
            <person name="Tritt A."/>
            <person name="Clum A."/>
            <person name="Lipzen A."/>
            <person name="Daum C."/>
            <person name="Barry K."/>
            <person name="Grigoriev I.V."/>
            <person name="Vilgalys R."/>
        </authorList>
    </citation>
    <scope>NUCLEOTIDE SEQUENCE</scope>
    <source>
        <strain evidence="3">PMI_201</strain>
    </source>
</reference>
<evidence type="ECO:0000256" key="1">
    <source>
        <dbReference type="SAM" id="Phobius"/>
    </source>
</evidence>
<feature type="chain" id="PRO_5042041080" evidence="2">
    <location>
        <begin position="26"/>
        <end position="244"/>
    </location>
</feature>
<feature type="signal peptide" evidence="2">
    <location>
        <begin position="1"/>
        <end position="25"/>
    </location>
</feature>
<gene>
    <name evidence="3" type="ORF">BGW36DRAFT_387723</name>
</gene>
<dbReference type="Pfam" id="PF10333">
    <property type="entry name" value="Pga1"/>
    <property type="match status" value="1"/>
</dbReference>
<dbReference type="GO" id="GO:0005789">
    <property type="term" value="C:endoplasmic reticulum membrane"/>
    <property type="evidence" value="ECO:0007669"/>
    <property type="project" value="TreeGrafter"/>
</dbReference>
<keyword evidence="2" id="KW-0732">Signal</keyword>
<protein>
    <submittedName>
        <fullName evidence="3">Uncharacterized protein</fullName>
    </submittedName>
</protein>
<evidence type="ECO:0000313" key="4">
    <source>
        <dbReference type="Proteomes" id="UP001201262"/>
    </source>
</evidence>
<organism evidence="3 4">
    <name type="scientific">Talaromyces proteolyticus</name>
    <dbReference type="NCBI Taxonomy" id="1131652"/>
    <lineage>
        <taxon>Eukaryota</taxon>
        <taxon>Fungi</taxon>
        <taxon>Dikarya</taxon>
        <taxon>Ascomycota</taxon>
        <taxon>Pezizomycotina</taxon>
        <taxon>Eurotiomycetes</taxon>
        <taxon>Eurotiomycetidae</taxon>
        <taxon>Eurotiales</taxon>
        <taxon>Trichocomaceae</taxon>
        <taxon>Talaromyces</taxon>
        <taxon>Talaromyces sect. Bacilispori</taxon>
    </lineage>
</organism>
<comment type="caution">
    <text evidence="3">The sequence shown here is derived from an EMBL/GenBank/DDBJ whole genome shotgun (WGS) entry which is preliminary data.</text>
</comment>
<feature type="transmembrane region" description="Helical" evidence="1">
    <location>
        <begin position="198"/>
        <end position="216"/>
    </location>
</feature>